<keyword evidence="2" id="KW-0964">Secreted</keyword>
<dbReference type="OrthoDB" id="10068079at2759"/>
<evidence type="ECO:0000259" key="5">
    <source>
        <dbReference type="PROSITE" id="PS50184"/>
    </source>
</evidence>
<feature type="compositionally biased region" description="Basic and acidic residues" evidence="4">
    <location>
        <begin position="430"/>
        <end position="441"/>
    </location>
</feature>
<evidence type="ECO:0000256" key="4">
    <source>
        <dbReference type="SAM" id="MobiDB-lite"/>
    </source>
</evidence>
<keyword evidence="7" id="KW-1185">Reference proteome</keyword>
<accession>A0A8K0C654</accession>
<comment type="caution">
    <text evidence="6">The sequence shown here is derived from an EMBL/GenBank/DDBJ whole genome shotgun (WGS) entry which is preliminary data.</text>
</comment>
<dbReference type="Gene3D" id="2.10.70.10">
    <property type="entry name" value="Complement Module, domain 1"/>
    <property type="match status" value="1"/>
</dbReference>
<dbReference type="SUPFAM" id="SSF57603">
    <property type="entry name" value="FnI-like domain"/>
    <property type="match status" value="3"/>
</dbReference>
<feature type="compositionally biased region" description="Basic and acidic residues" evidence="4">
    <location>
        <begin position="473"/>
        <end position="486"/>
    </location>
</feature>
<sequence length="499" mass="55788">MSSYYPVTDSTGCYYNFQHYDEGDRILTNEPCLNCTCHNRMLMCYLRVCPFTKAIGQDCTVEKRADQCCPVITCPEVPVPVQLLPSTTPSTALGHMNEYGCFIDNLFYSDGARVPSNPNQPCELCYCIRNRTACVMQECTLKIEGCKPVYQDGVCCPARYDCDHPEENLLETTTTERPGLIFTTTMLPGTSECVYNNEVYADGALIKKDLPCEHCYCMKGDIVCAVQECSPTPLDKVNCTAILKEDQCCPDTYDCDNIIEQELTTLSYYDYTTVSPRPVQPVESENEEENAILPTLYPSYTGKPFEVEHIPPSVTETQQPVTLEEETRAPGVTEQQTERYPLPEETSTPGAVEIEQKPEQVPVEEGEHELYPSATAQPHEILTELHPSITEQPDVIITEGPGGGVTEEHPSVTEHPGEVVTHRPEEIEHTPEAVTEHRPLEEQYPEVHPTLTEEPEVIATPSPEEIEPTPEAVTEHIPLEEQHPEKLPSVTEYPGEVPT</sequence>
<dbReference type="GO" id="GO:0005576">
    <property type="term" value="C:extracellular region"/>
    <property type="evidence" value="ECO:0007669"/>
    <property type="project" value="UniProtKB-SubCell"/>
</dbReference>
<keyword evidence="3" id="KW-0732">Signal</keyword>
<reference evidence="6" key="1">
    <citation type="submission" date="2019-08" db="EMBL/GenBank/DDBJ databases">
        <title>The genome of the North American firefly Photinus pyralis.</title>
        <authorList>
            <consortium name="Photinus pyralis genome working group"/>
            <person name="Fallon T.R."/>
            <person name="Sander Lower S.E."/>
            <person name="Weng J.-K."/>
        </authorList>
    </citation>
    <scope>NUCLEOTIDE SEQUENCE</scope>
    <source>
        <strain evidence="6">TRF0915ILg1</strain>
        <tissue evidence="6">Whole body</tissue>
    </source>
</reference>
<name>A0A8K0C654_IGNLU</name>
<dbReference type="AlphaFoldDB" id="A0A8K0C654"/>
<evidence type="ECO:0000256" key="2">
    <source>
        <dbReference type="ARBA" id="ARBA00022525"/>
    </source>
</evidence>
<feature type="domain" description="VWFC" evidence="5">
    <location>
        <begin position="191"/>
        <end position="256"/>
    </location>
</feature>
<proteinExistence type="predicted"/>
<evidence type="ECO:0000256" key="3">
    <source>
        <dbReference type="ARBA" id="ARBA00022729"/>
    </source>
</evidence>
<dbReference type="PANTHER" id="PTHR46698">
    <property type="entry name" value="CROSSVEINLESS 2"/>
    <property type="match status" value="1"/>
</dbReference>
<gene>
    <name evidence="6" type="ORF">ILUMI_26190</name>
</gene>
<comment type="subcellular location">
    <subcellularLocation>
        <location evidence="1">Secreted</location>
    </subcellularLocation>
</comment>
<feature type="region of interest" description="Disordered" evidence="4">
    <location>
        <begin position="406"/>
        <end position="425"/>
    </location>
</feature>
<dbReference type="SMART" id="SM00214">
    <property type="entry name" value="VWC"/>
    <property type="match status" value="3"/>
</dbReference>
<feature type="region of interest" description="Disordered" evidence="4">
    <location>
        <begin position="314"/>
        <end position="348"/>
    </location>
</feature>
<dbReference type="InterPro" id="IPR001007">
    <property type="entry name" value="VWF_dom"/>
</dbReference>
<dbReference type="EMBL" id="VTPC01091041">
    <property type="protein sequence ID" value="KAF2879979.1"/>
    <property type="molecule type" value="Genomic_DNA"/>
</dbReference>
<evidence type="ECO:0000313" key="7">
    <source>
        <dbReference type="Proteomes" id="UP000801492"/>
    </source>
</evidence>
<protein>
    <recommendedName>
        <fullName evidence="5">VWFC domain-containing protein</fullName>
    </recommendedName>
</protein>
<feature type="region of interest" description="Disordered" evidence="4">
    <location>
        <begin position="430"/>
        <end position="499"/>
    </location>
</feature>
<evidence type="ECO:0000313" key="6">
    <source>
        <dbReference type="EMBL" id="KAF2879979.1"/>
    </source>
</evidence>
<feature type="non-terminal residue" evidence="6">
    <location>
        <position position="499"/>
    </location>
</feature>
<organism evidence="6 7">
    <name type="scientific">Ignelater luminosus</name>
    <name type="common">Cucubano</name>
    <name type="synonym">Pyrophorus luminosus</name>
    <dbReference type="NCBI Taxonomy" id="2038154"/>
    <lineage>
        <taxon>Eukaryota</taxon>
        <taxon>Metazoa</taxon>
        <taxon>Ecdysozoa</taxon>
        <taxon>Arthropoda</taxon>
        <taxon>Hexapoda</taxon>
        <taxon>Insecta</taxon>
        <taxon>Pterygota</taxon>
        <taxon>Neoptera</taxon>
        <taxon>Endopterygota</taxon>
        <taxon>Coleoptera</taxon>
        <taxon>Polyphaga</taxon>
        <taxon>Elateriformia</taxon>
        <taxon>Elateroidea</taxon>
        <taxon>Elateridae</taxon>
        <taxon>Agrypninae</taxon>
        <taxon>Pyrophorini</taxon>
        <taxon>Ignelater</taxon>
    </lineage>
</organism>
<evidence type="ECO:0000256" key="1">
    <source>
        <dbReference type="ARBA" id="ARBA00004613"/>
    </source>
</evidence>
<dbReference type="PANTHER" id="PTHR46698:SF3">
    <property type="entry name" value="TENECTIN ISOFORM 1-RELATED"/>
    <property type="match status" value="1"/>
</dbReference>
<dbReference type="InterPro" id="IPR052424">
    <property type="entry name" value="Kielin_Chordin-BMP_Reg"/>
</dbReference>
<dbReference type="PROSITE" id="PS50184">
    <property type="entry name" value="VWFC_2"/>
    <property type="match status" value="1"/>
</dbReference>
<dbReference type="Proteomes" id="UP000801492">
    <property type="component" value="Unassembled WGS sequence"/>
</dbReference>